<accession>A0A2W2GX92</accession>
<dbReference type="AlphaFoldDB" id="A0A2W2GX92"/>
<protein>
    <submittedName>
        <fullName evidence="2">DNA-binding protein</fullName>
    </submittedName>
</protein>
<evidence type="ECO:0000313" key="2">
    <source>
        <dbReference type="EMBL" id="PZG54326.1"/>
    </source>
</evidence>
<dbReference type="SUPFAM" id="SSF46955">
    <property type="entry name" value="Putative DNA-binding domain"/>
    <property type="match status" value="1"/>
</dbReference>
<dbReference type="EMBL" id="POUA01000019">
    <property type="protein sequence ID" value="PZG54326.1"/>
    <property type="molecule type" value="Genomic_DNA"/>
</dbReference>
<sequence>MKYLTTAELAERLRTSPETLRYWRHIGRGPRSWKPGRQVLYALEDVEAWEHRERERQAARQAS</sequence>
<keyword evidence="2" id="KW-0238">DNA-binding</keyword>
<name>A0A2W2GX92_9ACTN</name>
<gene>
    <name evidence="2" type="ORF">C1I98_04390</name>
</gene>
<comment type="caution">
    <text evidence="2">The sequence shown here is derived from an EMBL/GenBank/DDBJ whole genome shotgun (WGS) entry which is preliminary data.</text>
</comment>
<dbReference type="InterPro" id="IPR041657">
    <property type="entry name" value="HTH_17"/>
</dbReference>
<dbReference type="RefSeq" id="WP_111165778.1">
    <property type="nucleotide sequence ID" value="NZ_POUA01000019.1"/>
</dbReference>
<dbReference type="Proteomes" id="UP000248544">
    <property type="component" value="Unassembled WGS sequence"/>
</dbReference>
<feature type="domain" description="Helix-turn-helix" evidence="1">
    <location>
        <begin position="3"/>
        <end position="49"/>
    </location>
</feature>
<dbReference type="Pfam" id="PF12728">
    <property type="entry name" value="HTH_17"/>
    <property type="match status" value="1"/>
</dbReference>
<proteinExistence type="predicted"/>
<reference evidence="2 3" key="1">
    <citation type="submission" date="2018-01" db="EMBL/GenBank/DDBJ databases">
        <title>Draft genome sequence of Sphaerisporangium sp. 7K107.</title>
        <authorList>
            <person name="Sahin N."/>
            <person name="Saygin H."/>
            <person name="Ay H."/>
        </authorList>
    </citation>
    <scope>NUCLEOTIDE SEQUENCE [LARGE SCALE GENOMIC DNA]</scope>
    <source>
        <strain evidence="2 3">7K107</strain>
    </source>
</reference>
<dbReference type="GO" id="GO:0003677">
    <property type="term" value="F:DNA binding"/>
    <property type="evidence" value="ECO:0007669"/>
    <property type="project" value="UniProtKB-KW"/>
</dbReference>
<dbReference type="Gene3D" id="1.10.10.10">
    <property type="entry name" value="Winged helix-like DNA-binding domain superfamily/Winged helix DNA-binding domain"/>
    <property type="match status" value="1"/>
</dbReference>
<dbReference type="InterPro" id="IPR036388">
    <property type="entry name" value="WH-like_DNA-bd_sf"/>
</dbReference>
<dbReference type="InterPro" id="IPR009061">
    <property type="entry name" value="DNA-bd_dom_put_sf"/>
</dbReference>
<keyword evidence="3" id="KW-1185">Reference proteome</keyword>
<evidence type="ECO:0000313" key="3">
    <source>
        <dbReference type="Proteomes" id="UP000248544"/>
    </source>
</evidence>
<organism evidence="2 3">
    <name type="scientific">Spongiactinospora gelatinilytica</name>
    <dbReference type="NCBI Taxonomy" id="2666298"/>
    <lineage>
        <taxon>Bacteria</taxon>
        <taxon>Bacillati</taxon>
        <taxon>Actinomycetota</taxon>
        <taxon>Actinomycetes</taxon>
        <taxon>Streptosporangiales</taxon>
        <taxon>Streptosporangiaceae</taxon>
        <taxon>Spongiactinospora</taxon>
    </lineage>
</organism>
<evidence type="ECO:0000259" key="1">
    <source>
        <dbReference type="Pfam" id="PF12728"/>
    </source>
</evidence>